<dbReference type="CDD" id="cd05233">
    <property type="entry name" value="SDR_c"/>
    <property type="match status" value="1"/>
</dbReference>
<accession>A0ABS1KKI4</accession>
<keyword evidence="4" id="KW-1185">Reference proteome</keyword>
<keyword evidence="2" id="KW-0560">Oxidoreductase</keyword>
<proteinExistence type="inferred from homology"/>
<dbReference type="EMBL" id="JAERRB010000001">
    <property type="protein sequence ID" value="MBL0739968.1"/>
    <property type="molecule type" value="Genomic_DNA"/>
</dbReference>
<comment type="caution">
    <text evidence="3">The sequence shown here is derived from an EMBL/GenBank/DDBJ whole genome shotgun (WGS) entry which is preliminary data.</text>
</comment>
<sequence length="230" mass="24828">MEQKTFLFAGACSAIATQTATILQRDGHTVIGLSTKPDNGLYSSFHTVTHYDRDNFPLLEGPLNGLVYFPGTINLKSFSRLSPGDFLQDFQVNALGAALFTQHYLSNLKRTDDPSIVFVSSVAASVGLPFHASIAMAKAAVEGLTKALAAELAPAVRVNCVAPSMVNTPLAAKFLDSLEKREQVAKRNPLRKIGQPEDVATVIKFLLQDESSWMTGQIVGVDGGMNFIRN</sequence>
<organism evidence="3 4">
    <name type="scientific">Chryseolinea lacunae</name>
    <dbReference type="NCBI Taxonomy" id="2801331"/>
    <lineage>
        <taxon>Bacteria</taxon>
        <taxon>Pseudomonadati</taxon>
        <taxon>Bacteroidota</taxon>
        <taxon>Cytophagia</taxon>
        <taxon>Cytophagales</taxon>
        <taxon>Fulvivirgaceae</taxon>
        <taxon>Chryseolinea</taxon>
    </lineage>
</organism>
<evidence type="ECO:0000313" key="3">
    <source>
        <dbReference type="EMBL" id="MBL0739968.1"/>
    </source>
</evidence>
<dbReference type="InterPro" id="IPR002347">
    <property type="entry name" value="SDR_fam"/>
</dbReference>
<dbReference type="PRINTS" id="PR00081">
    <property type="entry name" value="GDHRDH"/>
</dbReference>
<dbReference type="Pfam" id="PF13561">
    <property type="entry name" value="adh_short_C2"/>
    <property type="match status" value="1"/>
</dbReference>
<dbReference type="Proteomes" id="UP000613030">
    <property type="component" value="Unassembled WGS sequence"/>
</dbReference>
<dbReference type="InterPro" id="IPR051122">
    <property type="entry name" value="SDR_DHRS6-like"/>
</dbReference>
<dbReference type="PANTHER" id="PTHR43477:SF1">
    <property type="entry name" value="DIHYDROANTICAPSIN 7-DEHYDROGENASE"/>
    <property type="match status" value="1"/>
</dbReference>
<dbReference type="PANTHER" id="PTHR43477">
    <property type="entry name" value="DIHYDROANTICAPSIN 7-DEHYDROGENASE"/>
    <property type="match status" value="1"/>
</dbReference>
<reference evidence="3 4" key="1">
    <citation type="submission" date="2021-01" db="EMBL/GenBank/DDBJ databases">
        <title>Chryseolinea sp. Jin1 Genome sequencing and assembly.</title>
        <authorList>
            <person name="Kim I."/>
        </authorList>
    </citation>
    <scope>NUCLEOTIDE SEQUENCE [LARGE SCALE GENOMIC DNA]</scope>
    <source>
        <strain evidence="3 4">Jin1</strain>
    </source>
</reference>
<gene>
    <name evidence="3" type="ORF">JI741_02000</name>
</gene>
<dbReference type="RefSeq" id="WP_202006928.1">
    <property type="nucleotide sequence ID" value="NZ_JAERRB010000001.1"/>
</dbReference>
<dbReference type="SUPFAM" id="SSF51735">
    <property type="entry name" value="NAD(P)-binding Rossmann-fold domains"/>
    <property type="match status" value="1"/>
</dbReference>
<name>A0ABS1KKI4_9BACT</name>
<protein>
    <submittedName>
        <fullName evidence="3">SDR family oxidoreductase</fullName>
    </submittedName>
</protein>
<dbReference type="Gene3D" id="3.40.50.720">
    <property type="entry name" value="NAD(P)-binding Rossmann-like Domain"/>
    <property type="match status" value="1"/>
</dbReference>
<evidence type="ECO:0000313" key="4">
    <source>
        <dbReference type="Proteomes" id="UP000613030"/>
    </source>
</evidence>
<comment type="similarity">
    <text evidence="1">Belongs to the short-chain dehydrogenases/reductases (SDR) family.</text>
</comment>
<evidence type="ECO:0000256" key="1">
    <source>
        <dbReference type="ARBA" id="ARBA00006484"/>
    </source>
</evidence>
<evidence type="ECO:0000256" key="2">
    <source>
        <dbReference type="ARBA" id="ARBA00023002"/>
    </source>
</evidence>
<dbReference type="InterPro" id="IPR036291">
    <property type="entry name" value="NAD(P)-bd_dom_sf"/>
</dbReference>